<feature type="transmembrane region" description="Helical" evidence="9">
    <location>
        <begin position="6"/>
        <end position="26"/>
    </location>
</feature>
<comment type="caution">
    <text evidence="10">The sequence shown here is derived from an EMBL/GenBank/DDBJ whole genome shotgun (WGS) entry which is preliminary data.</text>
</comment>
<comment type="catalytic activity">
    <reaction evidence="4">
        <text>3'-iodothyronamine + iodide + A + H(+) = 3',5'-diiodothyronamine + AH2</text>
        <dbReference type="Rhea" id="RHEA:83803"/>
        <dbReference type="ChEBI" id="CHEBI:13193"/>
        <dbReference type="ChEBI" id="CHEBI:15378"/>
        <dbReference type="ChEBI" id="CHEBI:16382"/>
        <dbReference type="ChEBI" id="CHEBI:17499"/>
        <dbReference type="ChEBI" id="CHEBI:233339"/>
        <dbReference type="ChEBI" id="CHEBI:233342"/>
    </reaction>
    <physiologicalReaction direction="right-to-left" evidence="4">
        <dbReference type="Rhea" id="RHEA:83805"/>
    </physiologicalReaction>
</comment>
<evidence type="ECO:0000256" key="1">
    <source>
        <dbReference type="ARBA" id="ARBA00093186"/>
    </source>
</evidence>
<keyword evidence="9" id="KW-1133">Transmembrane helix</keyword>
<evidence type="ECO:0000313" key="10">
    <source>
        <dbReference type="EMBL" id="KAA8590010.1"/>
    </source>
</evidence>
<reference evidence="10 11" key="1">
    <citation type="submission" date="2019-08" db="EMBL/GenBank/DDBJ databases">
        <title>A chromosome-level genome assembly, high-density linkage maps, and genome scans reveal the genomic architecture of hybrid incompatibilities underlying speciation via character displacement in darters (Percidae: Etheostominae).</title>
        <authorList>
            <person name="Moran R.L."/>
            <person name="Catchen J.M."/>
            <person name="Fuller R.C."/>
        </authorList>
    </citation>
    <scope>NUCLEOTIDE SEQUENCE [LARGE SCALE GENOMIC DNA]</scope>
    <source>
        <strain evidence="10">EspeVRDwgs_2016</strain>
        <tissue evidence="10">Muscle</tissue>
    </source>
</reference>
<evidence type="ECO:0000256" key="9">
    <source>
        <dbReference type="SAM" id="Phobius"/>
    </source>
</evidence>
<evidence type="ECO:0000256" key="2">
    <source>
        <dbReference type="ARBA" id="ARBA00093202"/>
    </source>
</evidence>
<dbReference type="PANTHER" id="PTHR11781">
    <property type="entry name" value="IODOTHYRONINE DEIODINASE"/>
    <property type="match status" value="1"/>
</dbReference>
<comment type="catalytic activity">
    <reaction evidence="3">
        <text>3,3'-diiodo-L-thyronine sulfate + iodide + A + H(+) = 3,3',5-triiodo-L-thyronine sulfate + AH2</text>
        <dbReference type="Rhea" id="RHEA:83751"/>
        <dbReference type="ChEBI" id="CHEBI:13193"/>
        <dbReference type="ChEBI" id="CHEBI:15378"/>
        <dbReference type="ChEBI" id="CHEBI:16382"/>
        <dbReference type="ChEBI" id="CHEBI:17499"/>
        <dbReference type="ChEBI" id="CHEBI:176511"/>
        <dbReference type="ChEBI" id="CHEBI:176515"/>
    </reaction>
    <physiologicalReaction direction="right-to-left" evidence="3">
        <dbReference type="Rhea" id="RHEA:83753"/>
    </physiologicalReaction>
</comment>
<dbReference type="PANTHER" id="PTHR11781:SF22">
    <property type="entry name" value="TYPE I IODOTHYRONINE DEIODINASE"/>
    <property type="match status" value="1"/>
</dbReference>
<dbReference type="GO" id="GO:0042404">
    <property type="term" value="P:thyroid hormone catabolic process"/>
    <property type="evidence" value="ECO:0007669"/>
    <property type="project" value="UniProtKB-ARBA"/>
</dbReference>
<comment type="function">
    <text evidence="8">Responsible for the deiodination of T4 (3,5,3',5'-tetraiodothyronine).</text>
</comment>
<keyword evidence="8" id="KW-0712">Selenocysteine</keyword>
<evidence type="ECO:0000256" key="3">
    <source>
        <dbReference type="ARBA" id="ARBA00093206"/>
    </source>
</evidence>
<sequence>MSLQRLMVYLSTTCMFFYMIGINLLISIMQYISPNLTKTIILKMNEKTTMTQNPNFKYEDWGQTFASFNFLKTVSHHLWLSLGQEAFMGGDAPDTSVFNMEGKKTSVHKYMTDTRPLVLSFGSCT</sequence>
<dbReference type="Proteomes" id="UP000327493">
    <property type="component" value="Chromosome 9"/>
</dbReference>
<keyword evidence="8" id="KW-0893">Thyroid hormones biosynthesis</keyword>
<keyword evidence="11" id="KW-1185">Reference proteome</keyword>
<evidence type="ECO:0000256" key="6">
    <source>
        <dbReference type="ARBA" id="ARBA00093236"/>
    </source>
</evidence>
<keyword evidence="8" id="KW-0560">Oxidoreductase</keyword>
<keyword evidence="9" id="KW-0472">Membrane</keyword>
<dbReference type="GO" id="GO:0004800">
    <property type="term" value="F:thyroxine 5'-deiodinase activity"/>
    <property type="evidence" value="ECO:0007669"/>
    <property type="project" value="InterPro"/>
</dbReference>
<dbReference type="Pfam" id="PF00837">
    <property type="entry name" value="T4_deiodinase"/>
    <property type="match status" value="1"/>
</dbReference>
<dbReference type="AlphaFoldDB" id="A0A5J5DAU0"/>
<organism evidence="10 11">
    <name type="scientific">Etheostoma spectabile</name>
    <name type="common">orangethroat darter</name>
    <dbReference type="NCBI Taxonomy" id="54343"/>
    <lineage>
        <taxon>Eukaryota</taxon>
        <taxon>Metazoa</taxon>
        <taxon>Chordata</taxon>
        <taxon>Craniata</taxon>
        <taxon>Vertebrata</taxon>
        <taxon>Euteleostomi</taxon>
        <taxon>Actinopterygii</taxon>
        <taxon>Neopterygii</taxon>
        <taxon>Teleostei</taxon>
        <taxon>Neoteleostei</taxon>
        <taxon>Acanthomorphata</taxon>
        <taxon>Eupercaria</taxon>
        <taxon>Perciformes</taxon>
        <taxon>Percoidei</taxon>
        <taxon>Percidae</taxon>
        <taxon>Etheostomatinae</taxon>
        <taxon>Etheostoma</taxon>
    </lineage>
</organism>
<dbReference type="InterPro" id="IPR000643">
    <property type="entry name" value="Iodothyronine_deiodinase"/>
</dbReference>
<comment type="catalytic activity">
    <reaction evidence="7">
        <text>3-iodothyronamine + iodide + A + H(+) = 3,3'-diiodothyronamine + AH2</text>
        <dbReference type="Rhea" id="RHEA:83827"/>
        <dbReference type="ChEBI" id="CHEBI:13193"/>
        <dbReference type="ChEBI" id="CHEBI:15378"/>
        <dbReference type="ChEBI" id="CHEBI:16382"/>
        <dbReference type="ChEBI" id="CHEBI:17499"/>
        <dbReference type="ChEBI" id="CHEBI:231647"/>
        <dbReference type="ChEBI" id="CHEBI:233341"/>
    </reaction>
    <physiologicalReaction direction="right-to-left" evidence="7">
        <dbReference type="Rhea" id="RHEA:83829"/>
    </physiologicalReaction>
</comment>
<accession>A0A5J5DAU0</accession>
<evidence type="ECO:0000256" key="7">
    <source>
        <dbReference type="ARBA" id="ARBA00093242"/>
    </source>
</evidence>
<keyword evidence="9" id="KW-0812">Transmembrane</keyword>
<name>A0A5J5DAU0_9PERO</name>
<proteinExistence type="inferred from homology"/>
<evidence type="ECO:0000256" key="8">
    <source>
        <dbReference type="RuleBase" id="RU000676"/>
    </source>
</evidence>
<comment type="catalytic activity">
    <reaction evidence="6">
        <text>3,3'-diiodothyronamine + iodide + A + H(+) = 3,3',5'-triiodothyronamine + AH2</text>
        <dbReference type="Rhea" id="RHEA:83795"/>
        <dbReference type="ChEBI" id="CHEBI:13193"/>
        <dbReference type="ChEBI" id="CHEBI:15378"/>
        <dbReference type="ChEBI" id="CHEBI:16382"/>
        <dbReference type="ChEBI" id="CHEBI:17499"/>
        <dbReference type="ChEBI" id="CHEBI:233341"/>
        <dbReference type="ChEBI" id="CHEBI:233343"/>
    </reaction>
    <physiologicalReaction direction="right-to-left" evidence="6">
        <dbReference type="Rhea" id="RHEA:83797"/>
    </physiologicalReaction>
</comment>
<comment type="catalytic activity">
    <reaction evidence="1">
        <text>3-iodo-L-thyronine + iodide + A + H(+) = 3,3'-diiodo-L-thyronine + AH2</text>
        <dbReference type="Rhea" id="RHEA:83783"/>
        <dbReference type="ChEBI" id="CHEBI:13193"/>
        <dbReference type="ChEBI" id="CHEBI:15378"/>
        <dbReference type="ChEBI" id="CHEBI:16382"/>
        <dbReference type="ChEBI" id="CHEBI:17499"/>
        <dbReference type="ChEBI" id="CHEBI:176514"/>
        <dbReference type="ChEBI" id="CHEBI:232627"/>
    </reaction>
    <physiologicalReaction direction="right-to-left" evidence="1">
        <dbReference type="Rhea" id="RHEA:83785"/>
    </physiologicalReaction>
</comment>
<evidence type="ECO:0000256" key="5">
    <source>
        <dbReference type="ARBA" id="ARBA00093219"/>
    </source>
</evidence>
<dbReference type="GO" id="GO:0042446">
    <property type="term" value="P:hormone biosynthetic process"/>
    <property type="evidence" value="ECO:0007669"/>
    <property type="project" value="UniProtKB-KW"/>
</dbReference>
<dbReference type="EMBL" id="VOFY01000009">
    <property type="protein sequence ID" value="KAA8590010.1"/>
    <property type="molecule type" value="Genomic_DNA"/>
</dbReference>
<comment type="similarity">
    <text evidence="8">Belongs to the iodothyronine deiodinase family.</text>
</comment>
<gene>
    <name evidence="10" type="ORF">FQN60_013375</name>
</gene>
<evidence type="ECO:0000256" key="4">
    <source>
        <dbReference type="ARBA" id="ARBA00093210"/>
    </source>
</evidence>
<protein>
    <recommendedName>
        <fullName evidence="8">Iodothyronine deiodinase</fullName>
    </recommendedName>
</protein>
<evidence type="ECO:0000313" key="11">
    <source>
        <dbReference type="Proteomes" id="UP000327493"/>
    </source>
</evidence>
<comment type="catalytic activity">
    <reaction evidence="2">
        <text>3,3',5'-triiodo-L-thyronine sulfate + iodide + A + H(+) = L-thyroxine sulfate + AH2</text>
        <dbReference type="Rhea" id="RHEA:83835"/>
        <dbReference type="ChEBI" id="CHEBI:13193"/>
        <dbReference type="ChEBI" id="CHEBI:15378"/>
        <dbReference type="ChEBI" id="CHEBI:16382"/>
        <dbReference type="ChEBI" id="CHEBI:17499"/>
        <dbReference type="ChEBI" id="CHEBI:176512"/>
        <dbReference type="ChEBI" id="CHEBI:176513"/>
    </reaction>
    <physiologicalReaction direction="right-to-left" evidence="2">
        <dbReference type="Rhea" id="RHEA:83837"/>
    </physiologicalReaction>
</comment>
<comment type="catalytic activity">
    <reaction evidence="5">
        <text>3,3'-diiodo-L-thyronine sulfate + iodide + A + H(+) = 3,3',5'-triiodo-L-thyronine sulfate + AH2</text>
        <dbReference type="Rhea" id="RHEA:83831"/>
        <dbReference type="ChEBI" id="CHEBI:13193"/>
        <dbReference type="ChEBI" id="CHEBI:15378"/>
        <dbReference type="ChEBI" id="CHEBI:16382"/>
        <dbReference type="ChEBI" id="CHEBI:17499"/>
        <dbReference type="ChEBI" id="CHEBI:176513"/>
        <dbReference type="ChEBI" id="CHEBI:176515"/>
    </reaction>
    <physiologicalReaction direction="right-to-left" evidence="5">
        <dbReference type="Rhea" id="RHEA:83833"/>
    </physiologicalReaction>
</comment>